<gene>
    <name evidence="2" type="ORF">TrCOL_g2258</name>
</gene>
<protein>
    <recommendedName>
        <fullName evidence="4">DUF4050 domain-containing protein</fullName>
    </recommendedName>
</protein>
<dbReference type="OrthoDB" id="70638at2759"/>
<reference evidence="3" key="1">
    <citation type="journal article" date="2023" name="Commun. Biol.">
        <title>Genome analysis of Parmales, the sister group of diatoms, reveals the evolutionary specialization of diatoms from phago-mixotrophs to photoautotrophs.</title>
        <authorList>
            <person name="Ban H."/>
            <person name="Sato S."/>
            <person name="Yoshikawa S."/>
            <person name="Yamada K."/>
            <person name="Nakamura Y."/>
            <person name="Ichinomiya M."/>
            <person name="Sato N."/>
            <person name="Blanc-Mathieu R."/>
            <person name="Endo H."/>
            <person name="Kuwata A."/>
            <person name="Ogata H."/>
        </authorList>
    </citation>
    <scope>NUCLEOTIDE SEQUENCE [LARGE SCALE GENOMIC DNA]</scope>
</reference>
<proteinExistence type="predicted"/>
<evidence type="ECO:0000313" key="3">
    <source>
        <dbReference type="Proteomes" id="UP001165065"/>
    </source>
</evidence>
<accession>A0A9W7FW64</accession>
<feature type="region of interest" description="Disordered" evidence="1">
    <location>
        <begin position="1"/>
        <end position="31"/>
    </location>
</feature>
<dbReference type="EMBL" id="BRYA01000500">
    <property type="protein sequence ID" value="GMI19793.1"/>
    <property type="molecule type" value="Genomic_DNA"/>
</dbReference>
<name>A0A9W7FW64_9STRA</name>
<keyword evidence="3" id="KW-1185">Reference proteome</keyword>
<dbReference type="AlphaFoldDB" id="A0A9W7FW64"/>
<dbReference type="Proteomes" id="UP001165065">
    <property type="component" value="Unassembled WGS sequence"/>
</dbReference>
<evidence type="ECO:0008006" key="4">
    <source>
        <dbReference type="Google" id="ProtNLM"/>
    </source>
</evidence>
<organism evidence="2 3">
    <name type="scientific">Triparma columacea</name>
    <dbReference type="NCBI Taxonomy" id="722753"/>
    <lineage>
        <taxon>Eukaryota</taxon>
        <taxon>Sar</taxon>
        <taxon>Stramenopiles</taxon>
        <taxon>Ochrophyta</taxon>
        <taxon>Bolidophyceae</taxon>
        <taxon>Parmales</taxon>
        <taxon>Triparmaceae</taxon>
        <taxon>Triparma</taxon>
    </lineage>
</organism>
<comment type="caution">
    <text evidence="2">The sequence shown here is derived from an EMBL/GenBank/DDBJ whole genome shotgun (WGS) entry which is preliminary data.</text>
</comment>
<sequence>MSSNTQQFESWRVEKVRPSGPPTSTSWSTSTGAFHNAGLATFVETRSQWKVRTVQTTPPPPPPVRYDELVNGLTQTTRTWELPGRMKLEDLVDVFNDIWECEQGF</sequence>
<evidence type="ECO:0000256" key="1">
    <source>
        <dbReference type="SAM" id="MobiDB-lite"/>
    </source>
</evidence>
<feature type="compositionally biased region" description="Low complexity" evidence="1">
    <location>
        <begin position="22"/>
        <end position="31"/>
    </location>
</feature>
<evidence type="ECO:0000313" key="2">
    <source>
        <dbReference type="EMBL" id="GMI19793.1"/>
    </source>
</evidence>